<dbReference type="Pfam" id="PF00571">
    <property type="entry name" value="CBS"/>
    <property type="match status" value="2"/>
</dbReference>
<dbReference type="InterPro" id="IPR004800">
    <property type="entry name" value="KdsD/KpsF-type"/>
</dbReference>
<evidence type="ECO:0000313" key="10">
    <source>
        <dbReference type="EMBL" id="PTN00846.1"/>
    </source>
</evidence>
<feature type="domain" description="CBS" evidence="8">
    <location>
        <begin position="203"/>
        <end position="265"/>
    </location>
</feature>
<dbReference type="OrthoDB" id="9762536at2"/>
<comment type="similarity">
    <text evidence="1 4">Belongs to the SIS family. GutQ/KpsF subfamily.</text>
</comment>
<dbReference type="InterPro" id="IPR035474">
    <property type="entry name" value="SIS_Kpsf"/>
</dbReference>
<evidence type="ECO:0000256" key="2">
    <source>
        <dbReference type="ARBA" id="ARBA00022737"/>
    </source>
</evidence>
<feature type="site" description="Catalytically relevant" evidence="6">
    <location>
        <position position="187"/>
    </location>
</feature>
<keyword evidence="3 7" id="KW-0129">CBS domain</keyword>
<reference evidence="10 11" key="1">
    <citation type="submission" date="2018-04" db="EMBL/GenBank/DDBJ databases">
        <title>Genomic Encyclopedia of Archaeal and Bacterial Type Strains, Phase II (KMG-II): from individual species to whole genera.</title>
        <authorList>
            <person name="Goeker M."/>
        </authorList>
    </citation>
    <scope>NUCLEOTIDE SEQUENCE [LARGE SCALE GENOMIC DNA]</scope>
    <source>
        <strain evidence="10 11">DSM 18064</strain>
    </source>
</reference>
<dbReference type="EMBL" id="QAAA01000021">
    <property type="protein sequence ID" value="PTN00846.1"/>
    <property type="molecule type" value="Genomic_DNA"/>
</dbReference>
<keyword evidence="2" id="KW-0677">Repeat</keyword>
<dbReference type="AlphaFoldDB" id="A0A2T5BP81"/>
<proteinExistence type="inferred from homology"/>
<dbReference type="InterPro" id="IPR046348">
    <property type="entry name" value="SIS_dom_sf"/>
</dbReference>
<dbReference type="InterPro" id="IPR000644">
    <property type="entry name" value="CBS_dom"/>
</dbReference>
<dbReference type="GO" id="GO:0005975">
    <property type="term" value="P:carbohydrate metabolic process"/>
    <property type="evidence" value="ECO:0007669"/>
    <property type="project" value="InterPro"/>
</dbReference>
<dbReference type="CDD" id="cd04604">
    <property type="entry name" value="CBS_pair_SIS_assoc"/>
    <property type="match status" value="1"/>
</dbReference>
<dbReference type="GO" id="GO:0097367">
    <property type="term" value="F:carbohydrate derivative binding"/>
    <property type="evidence" value="ECO:0007669"/>
    <property type="project" value="InterPro"/>
</dbReference>
<dbReference type="PIRSF" id="PIRSF004692">
    <property type="entry name" value="KdsD_KpsF"/>
    <property type="match status" value="1"/>
</dbReference>
<dbReference type="Gene3D" id="3.40.50.10490">
    <property type="entry name" value="Glucose-6-phosphate isomerase like protein, domain 1"/>
    <property type="match status" value="1"/>
</dbReference>
<feature type="domain" description="SIS" evidence="9">
    <location>
        <begin position="35"/>
        <end position="178"/>
    </location>
</feature>
<evidence type="ECO:0000256" key="4">
    <source>
        <dbReference type="PIRNR" id="PIRNR004692"/>
    </source>
</evidence>
<dbReference type="InterPro" id="IPR001347">
    <property type="entry name" value="SIS_dom"/>
</dbReference>
<evidence type="ECO:0000259" key="8">
    <source>
        <dbReference type="PROSITE" id="PS51371"/>
    </source>
</evidence>
<dbReference type="InterPro" id="IPR050986">
    <property type="entry name" value="GutQ/KpsF_isomerases"/>
</dbReference>
<dbReference type="PANTHER" id="PTHR42745:SF1">
    <property type="entry name" value="ARABINOSE 5-PHOSPHATE ISOMERASE KDSD"/>
    <property type="match status" value="1"/>
</dbReference>
<organism evidence="10 11">
    <name type="scientific">Rhodovulum imhoffii</name>
    <dbReference type="NCBI Taxonomy" id="365340"/>
    <lineage>
        <taxon>Bacteria</taxon>
        <taxon>Pseudomonadati</taxon>
        <taxon>Pseudomonadota</taxon>
        <taxon>Alphaproteobacteria</taxon>
        <taxon>Rhodobacterales</taxon>
        <taxon>Paracoccaceae</taxon>
        <taxon>Rhodovulum</taxon>
    </lineage>
</organism>
<dbReference type="RefSeq" id="WP_107893382.1">
    <property type="nucleotide sequence ID" value="NZ_NHSI01000020.1"/>
</dbReference>
<evidence type="ECO:0000256" key="3">
    <source>
        <dbReference type="ARBA" id="ARBA00023122"/>
    </source>
</evidence>
<feature type="site" description="Catalytically relevant" evidence="6">
    <location>
        <position position="105"/>
    </location>
</feature>
<keyword evidence="5" id="KW-0479">Metal-binding</keyword>
<dbReference type="PANTHER" id="PTHR42745">
    <property type="match status" value="1"/>
</dbReference>
<dbReference type="Pfam" id="PF01380">
    <property type="entry name" value="SIS"/>
    <property type="match status" value="1"/>
</dbReference>
<dbReference type="SUPFAM" id="SSF53697">
    <property type="entry name" value="SIS domain"/>
    <property type="match status" value="1"/>
</dbReference>
<evidence type="ECO:0000313" key="11">
    <source>
        <dbReference type="Proteomes" id="UP000243859"/>
    </source>
</evidence>
<feature type="site" description="Catalytically relevant" evidence="6">
    <location>
        <position position="146"/>
    </location>
</feature>
<evidence type="ECO:0000259" key="9">
    <source>
        <dbReference type="PROSITE" id="PS51464"/>
    </source>
</evidence>
<name>A0A2T5BP81_9RHOB</name>
<accession>A0A2T5BP81</accession>
<evidence type="ECO:0000256" key="5">
    <source>
        <dbReference type="PIRSR" id="PIRSR004692-2"/>
    </source>
</evidence>
<keyword evidence="10" id="KW-0413">Isomerase</keyword>
<dbReference type="NCBIfam" id="TIGR00393">
    <property type="entry name" value="kpsF"/>
    <property type="match status" value="1"/>
</dbReference>
<dbReference type="FunFam" id="3.40.50.10490:FF:000011">
    <property type="entry name" value="Arabinose 5-phosphate isomerase"/>
    <property type="match status" value="1"/>
</dbReference>
<evidence type="ECO:0000256" key="7">
    <source>
        <dbReference type="PROSITE-ProRule" id="PRU00703"/>
    </source>
</evidence>
<evidence type="ECO:0000256" key="6">
    <source>
        <dbReference type="PIRSR" id="PIRSR004692-3"/>
    </source>
</evidence>
<dbReference type="Proteomes" id="UP000243859">
    <property type="component" value="Unassembled WGS sequence"/>
</dbReference>
<feature type="site" description="Catalytically relevant" evidence="6">
    <location>
        <position position="53"/>
    </location>
</feature>
<feature type="binding site" evidence="5">
    <location>
        <position position="76"/>
    </location>
    <ligand>
        <name>Zn(2+)</name>
        <dbReference type="ChEBI" id="CHEBI:29105"/>
    </ligand>
</feature>
<dbReference type="GO" id="GO:0019146">
    <property type="term" value="F:arabinose-5-phosphate isomerase activity"/>
    <property type="evidence" value="ECO:0007669"/>
    <property type="project" value="UniProtKB-ARBA"/>
</dbReference>
<dbReference type="Gene3D" id="3.10.580.10">
    <property type="entry name" value="CBS-domain"/>
    <property type="match status" value="1"/>
</dbReference>
<dbReference type="GO" id="GO:0046872">
    <property type="term" value="F:metal ion binding"/>
    <property type="evidence" value="ECO:0007669"/>
    <property type="project" value="UniProtKB-KW"/>
</dbReference>
<dbReference type="CDD" id="cd05014">
    <property type="entry name" value="SIS_Kpsf"/>
    <property type="match status" value="1"/>
</dbReference>
<gene>
    <name evidence="10" type="ORF">C8N32_12111</name>
</gene>
<sequence length="321" mass="33822">MNRETYIAIGRRVLANEADALRRQSEALDDSFADAVQLVLSARGRVIVSGMGKSGHVGRKIAATLASTGTPAHFVHPAEASHGDLGMLTKGDVCLVLSNSGETPELADIIAYTRRFSIPLIGVASRAESTLLRQADVALLLPPAEEACPMNLAPTTSTTMTLALGDALAVALMEYRQFTPEHYREFHPGGKLGARLSKVRDLMHVGADIPLVPTGTPMSDALLVISQRGFGVVGVTDAQGRLAGVVTDGDLRRHMEGLLGRTVDEVMTADPLTITPDDLAEKALGLMNARKITCLFAVAPGAAGRPAGILHIHDCLRAGVA</sequence>
<evidence type="ECO:0000256" key="1">
    <source>
        <dbReference type="ARBA" id="ARBA00008165"/>
    </source>
</evidence>
<dbReference type="GO" id="GO:1901135">
    <property type="term" value="P:carbohydrate derivative metabolic process"/>
    <property type="evidence" value="ECO:0007669"/>
    <property type="project" value="InterPro"/>
</dbReference>
<dbReference type="PROSITE" id="PS51371">
    <property type="entry name" value="CBS"/>
    <property type="match status" value="2"/>
</dbReference>
<dbReference type="InterPro" id="IPR046342">
    <property type="entry name" value="CBS_dom_sf"/>
</dbReference>
<protein>
    <submittedName>
        <fullName evidence="10">Arabinose-5-phosphate isomerase</fullName>
    </submittedName>
</protein>
<keyword evidence="11" id="KW-1185">Reference proteome</keyword>
<dbReference type="SUPFAM" id="SSF54631">
    <property type="entry name" value="CBS-domain pair"/>
    <property type="match status" value="1"/>
</dbReference>
<dbReference type="PROSITE" id="PS51464">
    <property type="entry name" value="SIS"/>
    <property type="match status" value="1"/>
</dbReference>
<comment type="caution">
    <text evidence="10">The sequence shown here is derived from an EMBL/GenBank/DDBJ whole genome shotgun (WGS) entry which is preliminary data.</text>
</comment>
<dbReference type="SMART" id="SM00116">
    <property type="entry name" value="CBS"/>
    <property type="match status" value="2"/>
</dbReference>
<feature type="domain" description="CBS" evidence="8">
    <location>
        <begin position="267"/>
        <end position="321"/>
    </location>
</feature>
<keyword evidence="5" id="KW-0862">Zinc</keyword>